<feature type="transmembrane region" description="Helical" evidence="2">
    <location>
        <begin position="69"/>
        <end position="91"/>
    </location>
</feature>
<dbReference type="SMART" id="SM00198">
    <property type="entry name" value="SCP"/>
    <property type="match status" value="1"/>
</dbReference>
<keyword evidence="5" id="KW-1185">Reference proteome</keyword>
<evidence type="ECO:0000256" key="2">
    <source>
        <dbReference type="SAM" id="Phobius"/>
    </source>
</evidence>
<dbReference type="EMBL" id="JALLPJ020000207">
    <property type="protein sequence ID" value="KAL3798727.1"/>
    <property type="molecule type" value="Genomic_DNA"/>
</dbReference>
<dbReference type="PANTHER" id="PTHR10334">
    <property type="entry name" value="CYSTEINE-RICH SECRETORY PROTEIN-RELATED"/>
    <property type="match status" value="1"/>
</dbReference>
<feature type="compositionally biased region" description="Polar residues" evidence="1">
    <location>
        <begin position="20"/>
        <end position="39"/>
    </location>
</feature>
<keyword evidence="2" id="KW-0472">Membrane</keyword>
<dbReference type="Proteomes" id="UP001530400">
    <property type="component" value="Unassembled WGS sequence"/>
</dbReference>
<evidence type="ECO:0000313" key="4">
    <source>
        <dbReference type="EMBL" id="KAL3798727.1"/>
    </source>
</evidence>
<sequence>MDPGSYPVDNKDMKQRRVQPASSADNHQSTEAGRGSSATKVTHAADCSLRLSRAKLWMQSYSRQSPHRAAALLLFTVVLISTLLLQTYAIIFEKQGPLDHLSQTILWKPYYGMHCPAFSIPQDATNNQKLKTDNKFVQPKDGFEWSCKSITGDETPFPQIVLIGARTKEENNTWPEWKEIIWNSVDTENFLDGNGKHNFPRIQRINTLKVSNQYALNGGALRQSDASEEMDGSDSDLKNQFTCVWGMKWEQRLFAVYQKVFDQLRTLFPDDNDVVIVEDDAVLLDPTAFVEEVCQARAHDMQFYSLYRSPLQWKGRYSVSCVYEHGTVAFYARKSLMETVRNENRRRWFCRFPVDMYISKLGPWYATRREIVGHLDGGRVGSASKNLKLKLAPALALLCRSSASRIESGTNSSTPADIQVFQQYVDSLESEDYSHNATRLVSVAAERSLTSCGADEVLFKLDLTTDDNGSQSRWSLKISRHRNIILQGPAAGQYESKTNYIEEVCLSPGDYIFKMLDSGKDGIKSPGRYDVYIDGVKKFGSRRTMWRKRVHRFTIAAPSPSSTPMPSTQSCSPAEKKVKIELRTDAFAGDTSFEVADQGKTLIKSDRVYQTLCLEKGRSYDFTLRDKVGDGLGSDGYFKVSIYEDDSNSWREVVSIGQFRSKELTYKINLKEVAMTTRDQQWLESHNRRREKWHTLHGKSYVPLKWSESLKDDAQVWANKLLDSCGSGMWHDPDNYQYGENVAGNVGSGSWGEKKSTEDILTRFVEREEDKPYPQNGHLTQVLWRSSKFVGCAEASKPYKANGMCHTQVCRYSRSGNCNMNKYKSAKNDQWWLEPMLLDDTPCGYDCPPDGCS</sequence>
<name>A0ABD3QF43_9STRA</name>
<keyword evidence="2" id="KW-1133">Transmembrane helix</keyword>
<evidence type="ECO:0000259" key="3">
    <source>
        <dbReference type="SMART" id="SM00198"/>
    </source>
</evidence>
<organism evidence="4 5">
    <name type="scientific">Cyclotella atomus</name>
    <dbReference type="NCBI Taxonomy" id="382360"/>
    <lineage>
        <taxon>Eukaryota</taxon>
        <taxon>Sar</taxon>
        <taxon>Stramenopiles</taxon>
        <taxon>Ochrophyta</taxon>
        <taxon>Bacillariophyta</taxon>
        <taxon>Coscinodiscophyceae</taxon>
        <taxon>Thalassiosirophycidae</taxon>
        <taxon>Stephanodiscales</taxon>
        <taxon>Stephanodiscaceae</taxon>
        <taxon>Cyclotella</taxon>
    </lineage>
</organism>
<protein>
    <recommendedName>
        <fullName evidence="3">SCP domain-containing protein</fullName>
    </recommendedName>
</protein>
<reference evidence="4 5" key="1">
    <citation type="submission" date="2024-10" db="EMBL/GenBank/DDBJ databases">
        <title>Updated reference genomes for cyclostephanoid diatoms.</title>
        <authorList>
            <person name="Roberts W.R."/>
            <person name="Alverson A.J."/>
        </authorList>
    </citation>
    <scope>NUCLEOTIDE SEQUENCE [LARGE SCALE GENOMIC DNA]</scope>
    <source>
        <strain evidence="4 5">AJA010-31</strain>
    </source>
</reference>
<dbReference type="Pfam" id="PF00188">
    <property type="entry name" value="CAP"/>
    <property type="match status" value="1"/>
</dbReference>
<dbReference type="Gene3D" id="3.40.33.10">
    <property type="entry name" value="CAP"/>
    <property type="match status" value="1"/>
</dbReference>
<dbReference type="SUPFAM" id="SSF55797">
    <property type="entry name" value="PR-1-like"/>
    <property type="match status" value="1"/>
</dbReference>
<comment type="caution">
    <text evidence="4">The sequence shown here is derived from an EMBL/GenBank/DDBJ whole genome shotgun (WGS) entry which is preliminary data.</text>
</comment>
<dbReference type="InterPro" id="IPR035940">
    <property type="entry name" value="CAP_sf"/>
</dbReference>
<dbReference type="AlphaFoldDB" id="A0ABD3QF43"/>
<accession>A0ABD3QF43</accession>
<dbReference type="InterPro" id="IPR014044">
    <property type="entry name" value="CAP_dom"/>
</dbReference>
<dbReference type="PRINTS" id="PR00837">
    <property type="entry name" value="V5TPXLIKE"/>
</dbReference>
<dbReference type="InterPro" id="IPR001283">
    <property type="entry name" value="CRISP-related"/>
</dbReference>
<feature type="region of interest" description="Disordered" evidence="1">
    <location>
        <begin position="1"/>
        <end position="39"/>
    </location>
</feature>
<keyword evidence="2" id="KW-0812">Transmembrane</keyword>
<evidence type="ECO:0000313" key="5">
    <source>
        <dbReference type="Proteomes" id="UP001530400"/>
    </source>
</evidence>
<feature type="domain" description="SCP" evidence="3">
    <location>
        <begin position="677"/>
        <end position="820"/>
    </location>
</feature>
<evidence type="ECO:0000256" key="1">
    <source>
        <dbReference type="SAM" id="MobiDB-lite"/>
    </source>
</evidence>
<proteinExistence type="predicted"/>
<gene>
    <name evidence="4" type="ORF">ACHAWO_012086</name>
</gene>